<dbReference type="NCBIfam" id="TIGR00026">
    <property type="entry name" value="hi_GC_TIGR00026"/>
    <property type="match status" value="1"/>
</dbReference>
<gene>
    <name evidence="1" type="ORF">F5544_17750</name>
</gene>
<evidence type="ECO:0000313" key="2">
    <source>
        <dbReference type="Proteomes" id="UP000503540"/>
    </source>
</evidence>
<dbReference type="Gene3D" id="2.30.110.10">
    <property type="entry name" value="Electron Transport, Fmn-binding Protein, Chain A"/>
    <property type="match status" value="1"/>
</dbReference>
<proteinExistence type="predicted"/>
<dbReference type="Proteomes" id="UP000503540">
    <property type="component" value="Chromosome"/>
</dbReference>
<dbReference type="RefSeq" id="WP_167474238.1">
    <property type="nucleotide sequence ID" value="NZ_CP046172.1"/>
</dbReference>
<reference evidence="1 2" key="1">
    <citation type="journal article" date="2019" name="ACS Chem. Biol.">
        <title>Identification and Mobilization of a Cryptic Antibiotic Biosynthesis Gene Locus from a Human-Pathogenic Nocardia Isolate.</title>
        <authorList>
            <person name="Herisse M."/>
            <person name="Ishida K."/>
            <person name="Porter J.L."/>
            <person name="Howden B."/>
            <person name="Hertweck C."/>
            <person name="Stinear T.P."/>
            <person name="Pidot S.J."/>
        </authorList>
    </citation>
    <scope>NUCLEOTIDE SEQUENCE [LARGE SCALE GENOMIC DNA]</scope>
    <source>
        <strain evidence="1 2">AUSMDU00012717</strain>
    </source>
</reference>
<name>A0A6G9YDS0_9NOCA</name>
<organism evidence="1 2">
    <name type="scientific">Nocardia arthritidis</name>
    <dbReference type="NCBI Taxonomy" id="228602"/>
    <lineage>
        <taxon>Bacteria</taxon>
        <taxon>Bacillati</taxon>
        <taxon>Actinomycetota</taxon>
        <taxon>Actinomycetes</taxon>
        <taxon>Mycobacteriales</taxon>
        <taxon>Nocardiaceae</taxon>
        <taxon>Nocardia</taxon>
    </lineage>
</organism>
<dbReference type="EMBL" id="CP046172">
    <property type="protein sequence ID" value="QIS11425.1"/>
    <property type="molecule type" value="Genomic_DNA"/>
</dbReference>
<dbReference type="GO" id="GO:0016491">
    <property type="term" value="F:oxidoreductase activity"/>
    <property type="evidence" value="ECO:0007669"/>
    <property type="project" value="InterPro"/>
</dbReference>
<keyword evidence="2" id="KW-1185">Reference proteome</keyword>
<dbReference type="AlphaFoldDB" id="A0A6G9YDS0"/>
<accession>A0A6G9YDS0</accession>
<dbReference type="InterPro" id="IPR004378">
    <property type="entry name" value="F420H2_quin_Rdtase"/>
</dbReference>
<dbReference type="InterPro" id="IPR012349">
    <property type="entry name" value="Split_barrel_FMN-bd"/>
</dbReference>
<dbReference type="KEGG" id="nah:F5544_17750"/>
<dbReference type="Pfam" id="PF04075">
    <property type="entry name" value="F420H2_quin_red"/>
    <property type="match status" value="1"/>
</dbReference>
<protein>
    <submittedName>
        <fullName evidence="1">Nitroreductase family deazaflavin-dependent oxidoreductase</fullName>
    </submittedName>
</protein>
<sequence length="155" mass="17624">MTIADTVARFGAHTLSTRWMVRAPIGIYRAGMGFVFGRRMLMLEHLGRRSGKRRYVVVEVVDRPAPGEYIIVSGFGAGAQWYRNILAHPQVRIWVGFRRAASATATPMTEPDSIAALEYYSQRHPRMWKHLRAAIERATGRPVGVLPMVRLRIDY</sequence>
<evidence type="ECO:0000313" key="1">
    <source>
        <dbReference type="EMBL" id="QIS11425.1"/>
    </source>
</evidence>